<dbReference type="Proteomes" id="UP000039021">
    <property type="component" value="Unassembled WGS sequence"/>
</dbReference>
<sequence>MILLTRTALSTMTSRGESGGGPVSSASSARGAGGGRNR</sequence>
<comment type="caution">
    <text evidence="2">The sequence shown here is derived from an EMBL/GenBank/DDBJ whole genome shotgun (WGS) entry which is preliminary data.</text>
</comment>
<evidence type="ECO:0000313" key="3">
    <source>
        <dbReference type="Proteomes" id="UP000039021"/>
    </source>
</evidence>
<evidence type="ECO:0000256" key="1">
    <source>
        <dbReference type="SAM" id="MobiDB-lite"/>
    </source>
</evidence>
<reference evidence="3" key="1">
    <citation type="submission" date="2015-03" db="EMBL/GenBank/DDBJ databases">
        <authorList>
            <consortium name="Pathogen Informatics"/>
        </authorList>
    </citation>
    <scope>NUCLEOTIDE SEQUENCE [LARGE SCALE GENOMIC DNA]</scope>
    <source>
        <strain evidence="3">N09902308</strain>
    </source>
</reference>
<dbReference type="AlphaFoldDB" id="A0A916LD33"/>
<proteinExistence type="predicted"/>
<gene>
    <name evidence="2" type="ORF">ERS007739_03334</name>
</gene>
<accession>A0A916LD33</accession>
<dbReference type="EMBL" id="CSBK01001706">
    <property type="protein sequence ID" value="COZ04591.1"/>
    <property type="molecule type" value="Genomic_DNA"/>
</dbReference>
<protein>
    <submittedName>
        <fullName evidence="2">Uncharacterized protein</fullName>
    </submittedName>
</protein>
<name>A0A916LD33_MYCTX</name>
<organism evidence="2 3">
    <name type="scientific">Mycobacterium tuberculosis</name>
    <dbReference type="NCBI Taxonomy" id="1773"/>
    <lineage>
        <taxon>Bacteria</taxon>
        <taxon>Bacillati</taxon>
        <taxon>Actinomycetota</taxon>
        <taxon>Actinomycetes</taxon>
        <taxon>Mycobacteriales</taxon>
        <taxon>Mycobacteriaceae</taxon>
        <taxon>Mycobacterium</taxon>
        <taxon>Mycobacterium tuberculosis complex</taxon>
    </lineage>
</organism>
<evidence type="ECO:0000313" key="2">
    <source>
        <dbReference type="EMBL" id="COZ04591.1"/>
    </source>
</evidence>
<feature type="region of interest" description="Disordered" evidence="1">
    <location>
        <begin position="1"/>
        <end position="38"/>
    </location>
</feature>